<dbReference type="Gene3D" id="3.40.1370.10">
    <property type="match status" value="1"/>
</dbReference>
<keyword evidence="3" id="KW-0687">Ribonucleoprotein</keyword>
<dbReference type="SUPFAM" id="SSF52166">
    <property type="entry name" value="Ribosomal protein L4"/>
    <property type="match status" value="1"/>
</dbReference>
<evidence type="ECO:0000256" key="5">
    <source>
        <dbReference type="SAM" id="MobiDB-lite"/>
    </source>
</evidence>
<sequence length="235" mass="25347">MTFAFPSPGNGAALDYPVVDISGQSAGSITLPGDVFNAPVRRDILHRVVRWQLAMKQQGTHKTKTRSEVRGGGRKPRPQKGSGRSRQGSIRAGQWRGGGVIHGPVPRSHAHKLPKRVRRLGLTSALSAKAREGRLVIVDSLELPEAKTRVLSETLDALLLDAPRRSVLLGDLDKAGPDGGASLRRAAANLPWVDVVPSPGLNVYSILRRDYLVLTTQAVNAVVERLGRPIRPARA</sequence>
<evidence type="ECO:0000256" key="4">
    <source>
        <dbReference type="ARBA" id="ARBA00040565"/>
    </source>
</evidence>
<proteinExistence type="inferred from homology"/>
<evidence type="ECO:0000256" key="2">
    <source>
        <dbReference type="ARBA" id="ARBA00022980"/>
    </source>
</evidence>
<dbReference type="NCBIfam" id="TIGR03953">
    <property type="entry name" value="rplD_bact"/>
    <property type="match status" value="1"/>
</dbReference>
<dbReference type="InterPro" id="IPR002136">
    <property type="entry name" value="Ribosomal_uL4"/>
</dbReference>
<gene>
    <name evidence="6" type="ORF">QBZ16_004008</name>
</gene>
<keyword evidence="2" id="KW-0689">Ribosomal protein</keyword>
<dbReference type="GO" id="GO:0005840">
    <property type="term" value="C:ribosome"/>
    <property type="evidence" value="ECO:0007669"/>
    <property type="project" value="UniProtKB-KW"/>
</dbReference>
<dbReference type="GO" id="GO:0003735">
    <property type="term" value="F:structural constituent of ribosome"/>
    <property type="evidence" value="ECO:0007669"/>
    <property type="project" value="InterPro"/>
</dbReference>
<evidence type="ECO:0000313" key="6">
    <source>
        <dbReference type="EMBL" id="KAK2078140.1"/>
    </source>
</evidence>
<evidence type="ECO:0000313" key="7">
    <source>
        <dbReference type="Proteomes" id="UP001255856"/>
    </source>
</evidence>
<protein>
    <recommendedName>
        <fullName evidence="4">Large ribosomal subunit protein uL4m</fullName>
    </recommendedName>
</protein>
<feature type="region of interest" description="Disordered" evidence="5">
    <location>
        <begin position="55"/>
        <end position="116"/>
    </location>
</feature>
<dbReference type="PANTHER" id="PTHR10746">
    <property type="entry name" value="50S RIBOSOMAL PROTEIN L4"/>
    <property type="match status" value="1"/>
</dbReference>
<keyword evidence="7" id="KW-1185">Reference proteome</keyword>
<name>A0AAD9IK47_PROWI</name>
<reference evidence="6" key="1">
    <citation type="submission" date="2021-01" db="EMBL/GenBank/DDBJ databases">
        <authorList>
            <person name="Eckstrom K.M.E."/>
        </authorList>
    </citation>
    <scope>NUCLEOTIDE SEQUENCE</scope>
    <source>
        <strain evidence="6">UVCC 0001</strain>
    </source>
</reference>
<evidence type="ECO:0000256" key="1">
    <source>
        <dbReference type="ARBA" id="ARBA00010528"/>
    </source>
</evidence>
<dbReference type="InterPro" id="IPR023574">
    <property type="entry name" value="Ribosomal_uL4_dom_sf"/>
</dbReference>
<accession>A0AAD9IK47</accession>
<dbReference type="GO" id="GO:1990904">
    <property type="term" value="C:ribonucleoprotein complex"/>
    <property type="evidence" value="ECO:0007669"/>
    <property type="project" value="UniProtKB-KW"/>
</dbReference>
<dbReference type="PANTHER" id="PTHR10746:SF6">
    <property type="entry name" value="LARGE RIBOSOMAL SUBUNIT PROTEIN UL4M"/>
    <property type="match status" value="1"/>
</dbReference>
<evidence type="ECO:0000256" key="3">
    <source>
        <dbReference type="ARBA" id="ARBA00023274"/>
    </source>
</evidence>
<dbReference type="EMBL" id="JASFZW010000005">
    <property type="protein sequence ID" value="KAK2078140.1"/>
    <property type="molecule type" value="Genomic_DNA"/>
</dbReference>
<dbReference type="AlphaFoldDB" id="A0AAD9IK47"/>
<dbReference type="HAMAP" id="MF_01328_B">
    <property type="entry name" value="Ribosomal_uL4_B"/>
    <property type="match status" value="1"/>
</dbReference>
<comment type="caution">
    <text evidence="6">The sequence shown here is derived from an EMBL/GenBank/DDBJ whole genome shotgun (WGS) entry which is preliminary data.</text>
</comment>
<dbReference type="Proteomes" id="UP001255856">
    <property type="component" value="Unassembled WGS sequence"/>
</dbReference>
<organism evidence="6 7">
    <name type="scientific">Prototheca wickerhamii</name>
    <dbReference type="NCBI Taxonomy" id="3111"/>
    <lineage>
        <taxon>Eukaryota</taxon>
        <taxon>Viridiplantae</taxon>
        <taxon>Chlorophyta</taxon>
        <taxon>core chlorophytes</taxon>
        <taxon>Trebouxiophyceae</taxon>
        <taxon>Chlorellales</taxon>
        <taxon>Chlorellaceae</taxon>
        <taxon>Prototheca</taxon>
    </lineage>
</organism>
<comment type="similarity">
    <text evidence="1">Belongs to the universal ribosomal protein uL4 family.</text>
</comment>
<dbReference type="GO" id="GO:0006412">
    <property type="term" value="P:translation"/>
    <property type="evidence" value="ECO:0007669"/>
    <property type="project" value="InterPro"/>
</dbReference>
<dbReference type="InterPro" id="IPR013005">
    <property type="entry name" value="Ribosomal_uL4-like"/>
</dbReference>
<dbReference type="Pfam" id="PF00573">
    <property type="entry name" value="Ribosomal_L4"/>
    <property type="match status" value="1"/>
</dbReference>